<proteinExistence type="predicted"/>
<protein>
    <recommendedName>
        <fullName evidence="2">Enoyl-CoA hydratase/isomerase domain-containing protein</fullName>
    </recommendedName>
</protein>
<evidence type="ECO:0000313" key="4">
    <source>
        <dbReference type="Proteomes" id="UP000467260"/>
    </source>
</evidence>
<feature type="region of interest" description="Disordered" evidence="1">
    <location>
        <begin position="64"/>
        <end position="88"/>
    </location>
</feature>
<gene>
    <name evidence="3" type="ORF">MHIB_00220</name>
</gene>
<dbReference type="InterPro" id="IPR029045">
    <property type="entry name" value="ClpP/crotonase-like_dom_sf"/>
</dbReference>
<feature type="domain" description="Enoyl-CoA hydratase/isomerase" evidence="2">
    <location>
        <begin position="15"/>
        <end position="62"/>
    </location>
</feature>
<sequence length="88" mass="9613">MGYQTIEFEVRGHTACVTLNRPEVLNAINDEMIAELAEVYAEVETSSDIWTLIITGAGRALCGAPMSTRPPTTTWKTPRESTTKANPS</sequence>
<evidence type="ECO:0000313" key="3">
    <source>
        <dbReference type="EMBL" id="BBZ21604.1"/>
    </source>
</evidence>
<dbReference type="InterPro" id="IPR045004">
    <property type="entry name" value="ECH_dom"/>
</dbReference>
<dbReference type="EMBL" id="AP022609">
    <property type="protein sequence ID" value="BBZ21604.1"/>
    <property type="molecule type" value="Genomic_DNA"/>
</dbReference>
<dbReference type="Proteomes" id="UP000467260">
    <property type="component" value="Chromosome"/>
</dbReference>
<dbReference type="KEGG" id="mhib:MHIB_00220"/>
<organism evidence="3 4">
    <name type="scientific">Mycolicibacter hiberniae</name>
    <dbReference type="NCBI Taxonomy" id="29314"/>
    <lineage>
        <taxon>Bacteria</taxon>
        <taxon>Bacillati</taxon>
        <taxon>Actinomycetota</taxon>
        <taxon>Actinomycetes</taxon>
        <taxon>Mycobacteriales</taxon>
        <taxon>Mycobacteriaceae</taxon>
        <taxon>Mycolicibacter</taxon>
    </lineage>
</organism>
<dbReference type="AlphaFoldDB" id="A0A7I7WVQ3"/>
<keyword evidence="4" id="KW-1185">Reference proteome</keyword>
<reference evidence="3 4" key="1">
    <citation type="journal article" date="2019" name="Emerg. Microbes Infect.">
        <title>Comprehensive subspecies identification of 175 nontuberculous mycobacteria species based on 7547 genomic profiles.</title>
        <authorList>
            <person name="Matsumoto Y."/>
            <person name="Kinjo T."/>
            <person name="Motooka D."/>
            <person name="Nabeya D."/>
            <person name="Jung N."/>
            <person name="Uechi K."/>
            <person name="Horii T."/>
            <person name="Iida T."/>
            <person name="Fujita J."/>
            <person name="Nakamura S."/>
        </authorList>
    </citation>
    <scope>NUCLEOTIDE SEQUENCE [LARGE SCALE GENOMIC DNA]</scope>
    <source>
        <strain evidence="3 4">JCM 13571</strain>
    </source>
</reference>
<evidence type="ECO:0000256" key="1">
    <source>
        <dbReference type="SAM" id="MobiDB-lite"/>
    </source>
</evidence>
<dbReference type="SUPFAM" id="SSF52096">
    <property type="entry name" value="ClpP/crotonase"/>
    <property type="match status" value="1"/>
</dbReference>
<dbReference type="Pfam" id="PF16113">
    <property type="entry name" value="ECH_2"/>
    <property type="match status" value="1"/>
</dbReference>
<name>A0A7I7WVQ3_9MYCO</name>
<accession>A0A7I7WVQ3</accession>
<evidence type="ECO:0000259" key="2">
    <source>
        <dbReference type="Pfam" id="PF16113"/>
    </source>
</evidence>
<dbReference type="CDD" id="cd06558">
    <property type="entry name" value="crotonase-like"/>
    <property type="match status" value="1"/>
</dbReference>
<dbReference type="Gene3D" id="3.90.226.10">
    <property type="entry name" value="2-enoyl-CoA Hydratase, Chain A, domain 1"/>
    <property type="match status" value="1"/>
</dbReference>